<dbReference type="PANTHER" id="PTHR31005:SF8">
    <property type="entry name" value="DUF4139 DOMAIN-CONTAINING PROTEIN"/>
    <property type="match status" value="1"/>
</dbReference>
<dbReference type="OrthoDB" id="10068793at2759"/>
<evidence type="ECO:0000259" key="2">
    <source>
        <dbReference type="Pfam" id="PF13598"/>
    </source>
</evidence>
<dbReference type="AlphaFoldDB" id="R7VJR9"/>
<protein>
    <recommendedName>
        <fullName evidence="7">DUF4139 domain-containing protein</fullName>
    </recommendedName>
</protein>
<dbReference type="EMBL" id="AMQN01004362">
    <property type="status" value="NOT_ANNOTATED_CDS"/>
    <property type="molecule type" value="Genomic_DNA"/>
</dbReference>
<dbReference type="InterPro" id="IPR037291">
    <property type="entry name" value="DUF4139"/>
</dbReference>
<dbReference type="OMA" id="PCALWRP"/>
<feature type="coiled-coil region" evidence="1">
    <location>
        <begin position="112"/>
        <end position="139"/>
    </location>
</feature>
<feature type="domain" description="DUF4140" evidence="3">
    <location>
        <begin position="43"/>
        <end position="143"/>
    </location>
</feature>
<reference evidence="4 6" key="2">
    <citation type="journal article" date="2013" name="Nature">
        <title>Insights into bilaterian evolution from three spiralian genomes.</title>
        <authorList>
            <person name="Simakov O."/>
            <person name="Marletaz F."/>
            <person name="Cho S.J."/>
            <person name="Edsinger-Gonzales E."/>
            <person name="Havlak P."/>
            <person name="Hellsten U."/>
            <person name="Kuo D.H."/>
            <person name="Larsson T."/>
            <person name="Lv J."/>
            <person name="Arendt D."/>
            <person name="Savage R."/>
            <person name="Osoegawa K."/>
            <person name="de Jong P."/>
            <person name="Grimwood J."/>
            <person name="Chapman J.A."/>
            <person name="Shapiro H."/>
            <person name="Aerts A."/>
            <person name="Otillar R.P."/>
            <person name="Terry A.Y."/>
            <person name="Boore J.L."/>
            <person name="Grigoriev I.V."/>
            <person name="Lindberg D.R."/>
            <person name="Seaver E.C."/>
            <person name="Weisblat D.A."/>
            <person name="Putnam N.H."/>
            <person name="Rokhsar D.S."/>
        </authorList>
    </citation>
    <scope>NUCLEOTIDE SEQUENCE</scope>
    <source>
        <strain evidence="4 6">I ESC-2004</strain>
    </source>
</reference>
<dbReference type="Pfam" id="PF13600">
    <property type="entry name" value="DUF4140"/>
    <property type="match status" value="1"/>
</dbReference>
<proteinExistence type="predicted"/>
<keyword evidence="6" id="KW-1185">Reference proteome</keyword>
<dbReference type="PANTHER" id="PTHR31005">
    <property type="entry name" value="DUF4139 DOMAIN-CONTAINING PROTEIN"/>
    <property type="match status" value="1"/>
</dbReference>
<evidence type="ECO:0000313" key="6">
    <source>
        <dbReference type="Proteomes" id="UP000014760"/>
    </source>
</evidence>
<evidence type="ECO:0000256" key="1">
    <source>
        <dbReference type="SAM" id="Coils"/>
    </source>
</evidence>
<feature type="coiled-coil region" evidence="1">
    <location>
        <begin position="190"/>
        <end position="217"/>
    </location>
</feature>
<evidence type="ECO:0000313" key="4">
    <source>
        <dbReference type="EMBL" id="ELU16150.1"/>
    </source>
</evidence>
<dbReference type="STRING" id="283909.R7VJR9"/>
<organism evidence="4">
    <name type="scientific">Capitella teleta</name>
    <name type="common">Polychaete worm</name>
    <dbReference type="NCBI Taxonomy" id="283909"/>
    <lineage>
        <taxon>Eukaryota</taxon>
        <taxon>Metazoa</taxon>
        <taxon>Spiralia</taxon>
        <taxon>Lophotrochozoa</taxon>
        <taxon>Annelida</taxon>
        <taxon>Polychaeta</taxon>
        <taxon>Sedentaria</taxon>
        <taxon>Scolecida</taxon>
        <taxon>Capitellidae</taxon>
        <taxon>Capitella</taxon>
    </lineage>
</organism>
<dbReference type="HOGENOM" id="CLU_010457_2_0_1"/>
<reference evidence="6" key="1">
    <citation type="submission" date="2012-12" db="EMBL/GenBank/DDBJ databases">
        <authorList>
            <person name="Hellsten U."/>
            <person name="Grimwood J."/>
            <person name="Chapman J.A."/>
            <person name="Shapiro H."/>
            <person name="Aerts A."/>
            <person name="Otillar R.P."/>
            <person name="Terry A.Y."/>
            <person name="Boore J.L."/>
            <person name="Simakov O."/>
            <person name="Marletaz F."/>
            <person name="Cho S.-J."/>
            <person name="Edsinger-Gonzales E."/>
            <person name="Havlak P."/>
            <person name="Kuo D.-H."/>
            <person name="Larsson T."/>
            <person name="Lv J."/>
            <person name="Arendt D."/>
            <person name="Savage R."/>
            <person name="Osoegawa K."/>
            <person name="de Jong P."/>
            <person name="Lindberg D.R."/>
            <person name="Seaver E.C."/>
            <person name="Weisblat D.A."/>
            <person name="Putnam N.H."/>
            <person name="Grigoriev I.V."/>
            <person name="Rokhsar D.S."/>
        </authorList>
    </citation>
    <scope>NUCLEOTIDE SEQUENCE</scope>
    <source>
        <strain evidence="6">I ESC-2004</strain>
    </source>
</reference>
<feature type="domain" description="DUF4139" evidence="2">
    <location>
        <begin position="241"/>
        <end position="572"/>
    </location>
</feature>
<accession>R7VJR9</accession>
<evidence type="ECO:0008006" key="7">
    <source>
        <dbReference type="Google" id="ProtNLM"/>
    </source>
</evidence>
<name>R7VJR9_CAPTE</name>
<dbReference type="EMBL" id="KB293301">
    <property type="protein sequence ID" value="ELU16150.1"/>
    <property type="molecule type" value="Genomic_DNA"/>
</dbReference>
<evidence type="ECO:0000313" key="5">
    <source>
        <dbReference type="EnsemblMetazoa" id="CapteP182437"/>
    </source>
</evidence>
<dbReference type="InterPro" id="IPR011935">
    <property type="entry name" value="CHP02231"/>
</dbReference>
<dbReference type="NCBIfam" id="TIGR02231">
    <property type="entry name" value="mucoidy inhibitor MuiA family protein"/>
    <property type="match status" value="1"/>
</dbReference>
<dbReference type="EnsemblMetazoa" id="CapteT182437">
    <property type="protein sequence ID" value="CapteP182437"/>
    <property type="gene ID" value="CapteG182437"/>
</dbReference>
<reference evidence="5" key="3">
    <citation type="submission" date="2015-06" db="UniProtKB">
        <authorList>
            <consortium name="EnsemblMetazoa"/>
        </authorList>
    </citation>
    <scope>IDENTIFICATION</scope>
</reference>
<dbReference type="Pfam" id="PF13598">
    <property type="entry name" value="DUF4139"/>
    <property type="match status" value="1"/>
</dbReference>
<keyword evidence="1" id="KW-0175">Coiled coil</keyword>
<sequence length="588" mass="66334">MADTKKLEVLEQVQKEEELEAALKNEEHPQKEFSAPKLQVETVVVYLDRAEVCRSFKAKVKSGQNELIVKDLSQSIDKDSIRVEGRGAATISEVSVQTKHLDENEVSSQGKRDELQKEMDKLVQRKDLLTSKQNRLQKQRTVLDGFADNVIKGPIKTNTSDVSLNETSIQSMVGFFEMFDKQASRLDDSLHVLNLELSKIQSQMDAVRRNMQEMNLHTIKEIRELSILVDSPDDSEVEFYVSYIVYEAKWTPKYDIRVFSNDRQLKILYYGMIQQSSGEDWDEAKLCLSTATPSVGGTVPQLDTQKLSFKPKMSTPQRSYTFSEQPNTSFSNADAHAPFVFGAQSVVSSESMNSQDTPNDAIAPEVRESIATTMFEIARRSSIPSDNVAHKVSVAIIDLEPTFEYECIPRKANHAFLKAKVKNSSPYALLAGPTSIFLDNNFISKAELNAVSPMEEFTCSLGVDPAVKIDYKPLHKYREQSGLLSKSVTTIYKQVTEMKNSRTDGIHILMKDQLPVSTEEKIKVVLLEPTLKQTNDSTKPVRLNKQNHVEWDIDLQAQETKEILLKYSVEHPASETIESSFTNAESLI</sequence>
<gene>
    <name evidence="4" type="ORF">CAPTEDRAFT_182437</name>
</gene>
<dbReference type="InterPro" id="IPR025554">
    <property type="entry name" value="DUF4140"/>
</dbReference>
<dbReference type="Proteomes" id="UP000014760">
    <property type="component" value="Unassembled WGS sequence"/>
</dbReference>
<evidence type="ECO:0000259" key="3">
    <source>
        <dbReference type="Pfam" id="PF13600"/>
    </source>
</evidence>